<feature type="domain" description="Acyltransferase 3" evidence="2">
    <location>
        <begin position="10"/>
        <end position="331"/>
    </location>
</feature>
<feature type="transmembrane region" description="Helical" evidence="1">
    <location>
        <begin position="313"/>
        <end position="336"/>
    </location>
</feature>
<dbReference type="AlphaFoldDB" id="A0A2U2JAP2"/>
<feature type="transmembrane region" description="Helical" evidence="1">
    <location>
        <begin position="131"/>
        <end position="149"/>
    </location>
</feature>
<dbReference type="EMBL" id="QFFG01000003">
    <property type="protein sequence ID" value="PWG05402.1"/>
    <property type="molecule type" value="Genomic_DNA"/>
</dbReference>
<dbReference type="Proteomes" id="UP000245670">
    <property type="component" value="Unassembled WGS sequence"/>
</dbReference>
<sequence>MKSSTGKYYLGLDQIRGVAALIVFTWHFVQVHNNAFKTGPTIPPFNLFTEGHTGVALFMCLSGYLFAKLLKNKTIDYEKFIFNRLLRLLPLLTLIIIINGITSIDNLTMLIDYVKYILKGIIYPSLPNGGWSITVEFHFYLILPFLLLLSLKRRNSLIWLLMLTIVIRILLYLKLGEIQSLSYWTLVGRIDQFILGILAFKFHQVIKGKNIFILTCFVFFLLFYYYFDYMGGFFSNPSYPSNSPLWIIIPTIEGFSFSLIIAWYDNTITPSNNWFNRITANVGKYSYSIYLLHFFFVFKMSEFVNNNIIELSNIYITLIFSLLCFLIMIPIGYLSFRFIEKPFLKYRINYLKENKTTIN</sequence>
<evidence type="ECO:0000256" key="1">
    <source>
        <dbReference type="SAM" id="Phobius"/>
    </source>
</evidence>
<feature type="transmembrane region" description="Helical" evidence="1">
    <location>
        <begin position="181"/>
        <end position="199"/>
    </location>
</feature>
<dbReference type="Pfam" id="PF01757">
    <property type="entry name" value="Acyl_transf_3"/>
    <property type="match status" value="1"/>
</dbReference>
<feature type="transmembrane region" description="Helical" evidence="1">
    <location>
        <begin position="285"/>
        <end position="301"/>
    </location>
</feature>
<name>A0A2U2JAP2_9FLAO</name>
<keyword evidence="1" id="KW-1133">Transmembrane helix</keyword>
<feature type="transmembrane region" description="Helical" evidence="1">
    <location>
        <begin position="211"/>
        <end position="227"/>
    </location>
</feature>
<organism evidence="3 4">
    <name type="scientific">Polaribacter aquimarinus</name>
    <dbReference type="NCBI Taxonomy" id="2100726"/>
    <lineage>
        <taxon>Bacteria</taxon>
        <taxon>Pseudomonadati</taxon>
        <taxon>Bacteroidota</taxon>
        <taxon>Flavobacteriia</taxon>
        <taxon>Flavobacteriales</taxon>
        <taxon>Flavobacteriaceae</taxon>
    </lineage>
</organism>
<comment type="caution">
    <text evidence="3">The sequence shown here is derived from an EMBL/GenBank/DDBJ whole genome shotgun (WGS) entry which is preliminary data.</text>
</comment>
<keyword evidence="3" id="KW-0012">Acyltransferase</keyword>
<dbReference type="PANTHER" id="PTHR23028:SF53">
    <property type="entry name" value="ACYL_TRANSF_3 DOMAIN-CONTAINING PROTEIN"/>
    <property type="match status" value="1"/>
</dbReference>
<dbReference type="OrthoDB" id="290051at2"/>
<feature type="transmembrane region" description="Helical" evidence="1">
    <location>
        <begin position="88"/>
        <end position="111"/>
    </location>
</feature>
<proteinExistence type="predicted"/>
<dbReference type="InterPro" id="IPR050879">
    <property type="entry name" value="Acyltransferase_3"/>
</dbReference>
<dbReference type="GO" id="GO:0016747">
    <property type="term" value="F:acyltransferase activity, transferring groups other than amino-acyl groups"/>
    <property type="evidence" value="ECO:0007669"/>
    <property type="project" value="InterPro"/>
</dbReference>
<feature type="transmembrane region" description="Helical" evidence="1">
    <location>
        <begin position="49"/>
        <end position="67"/>
    </location>
</feature>
<dbReference type="GO" id="GO:0016020">
    <property type="term" value="C:membrane"/>
    <property type="evidence" value="ECO:0007669"/>
    <property type="project" value="TreeGrafter"/>
</dbReference>
<gene>
    <name evidence="3" type="ORF">DIS07_09235</name>
</gene>
<keyword evidence="1" id="KW-0472">Membrane</keyword>
<evidence type="ECO:0000313" key="3">
    <source>
        <dbReference type="EMBL" id="PWG05402.1"/>
    </source>
</evidence>
<evidence type="ECO:0000259" key="2">
    <source>
        <dbReference type="Pfam" id="PF01757"/>
    </source>
</evidence>
<keyword evidence="1" id="KW-0812">Transmembrane</keyword>
<feature type="transmembrane region" description="Helical" evidence="1">
    <location>
        <begin position="247"/>
        <end position="264"/>
    </location>
</feature>
<reference evidence="3 4" key="1">
    <citation type="submission" date="2018-05" db="EMBL/GenBank/DDBJ databases">
        <title>Polaribacter aquimarinus sp. nov., isolated from sediment in a sediment of sea.</title>
        <authorList>
            <person name="Lu D."/>
        </authorList>
    </citation>
    <scope>NUCLEOTIDE SEQUENCE [LARGE SCALE GENOMIC DNA]</scope>
    <source>
        <strain evidence="3 4">ZY113</strain>
    </source>
</reference>
<dbReference type="PANTHER" id="PTHR23028">
    <property type="entry name" value="ACETYLTRANSFERASE"/>
    <property type="match status" value="1"/>
</dbReference>
<dbReference type="RefSeq" id="WP_109404946.1">
    <property type="nucleotide sequence ID" value="NZ_QFFG01000003.1"/>
</dbReference>
<keyword evidence="4" id="KW-1185">Reference proteome</keyword>
<keyword evidence="3" id="KW-0808">Transferase</keyword>
<evidence type="ECO:0000313" key="4">
    <source>
        <dbReference type="Proteomes" id="UP000245670"/>
    </source>
</evidence>
<accession>A0A2U2JAP2</accession>
<dbReference type="GO" id="GO:0000271">
    <property type="term" value="P:polysaccharide biosynthetic process"/>
    <property type="evidence" value="ECO:0007669"/>
    <property type="project" value="TreeGrafter"/>
</dbReference>
<feature type="transmembrane region" description="Helical" evidence="1">
    <location>
        <begin position="156"/>
        <end position="175"/>
    </location>
</feature>
<dbReference type="InterPro" id="IPR002656">
    <property type="entry name" value="Acyl_transf_3_dom"/>
</dbReference>
<protein>
    <submittedName>
        <fullName evidence="3">Acyltransferase</fullName>
    </submittedName>
</protein>
<feature type="transmembrane region" description="Helical" evidence="1">
    <location>
        <begin position="12"/>
        <end position="29"/>
    </location>
</feature>